<dbReference type="AlphaFoldDB" id="A0A9P0IP33"/>
<name>A0A9P0IP33_APHGO</name>
<organism evidence="1 2">
    <name type="scientific">Aphis gossypii</name>
    <name type="common">Cotton aphid</name>
    <dbReference type="NCBI Taxonomy" id="80765"/>
    <lineage>
        <taxon>Eukaryota</taxon>
        <taxon>Metazoa</taxon>
        <taxon>Ecdysozoa</taxon>
        <taxon>Arthropoda</taxon>
        <taxon>Hexapoda</taxon>
        <taxon>Insecta</taxon>
        <taxon>Pterygota</taxon>
        <taxon>Neoptera</taxon>
        <taxon>Paraneoptera</taxon>
        <taxon>Hemiptera</taxon>
        <taxon>Sternorrhyncha</taxon>
        <taxon>Aphidomorpha</taxon>
        <taxon>Aphidoidea</taxon>
        <taxon>Aphididae</taxon>
        <taxon>Aphidini</taxon>
        <taxon>Aphis</taxon>
        <taxon>Aphis</taxon>
    </lineage>
</organism>
<reference evidence="1" key="1">
    <citation type="submission" date="2022-02" db="EMBL/GenBank/DDBJ databases">
        <authorList>
            <person name="King R."/>
        </authorList>
    </citation>
    <scope>NUCLEOTIDE SEQUENCE</scope>
</reference>
<keyword evidence="2" id="KW-1185">Reference proteome</keyword>
<dbReference type="Proteomes" id="UP001154329">
    <property type="component" value="Chromosome 1"/>
</dbReference>
<evidence type="ECO:0000313" key="1">
    <source>
        <dbReference type="EMBL" id="CAH1709634.1"/>
    </source>
</evidence>
<proteinExistence type="predicted"/>
<dbReference type="EMBL" id="OU899034">
    <property type="protein sequence ID" value="CAH1709634.1"/>
    <property type="molecule type" value="Genomic_DNA"/>
</dbReference>
<accession>A0A9P0IP33</accession>
<gene>
    <name evidence="1" type="ORF">APHIGO_LOCUS883</name>
</gene>
<protein>
    <submittedName>
        <fullName evidence="1">Uncharacterized protein</fullName>
    </submittedName>
</protein>
<evidence type="ECO:0000313" key="2">
    <source>
        <dbReference type="Proteomes" id="UP001154329"/>
    </source>
</evidence>
<reference evidence="1" key="2">
    <citation type="submission" date="2022-10" db="EMBL/GenBank/DDBJ databases">
        <authorList>
            <consortium name="ENA_rothamsted_submissions"/>
            <consortium name="culmorum"/>
            <person name="King R."/>
        </authorList>
    </citation>
    <scope>NUCLEOTIDE SEQUENCE</scope>
</reference>
<sequence>MADENPQNRDESKCPQNGVKWKDRMSTLIMDRLEASFGNCRDDELPQTMAQTTQNMTNNCDECQQCNTSGGESSSTKYFDSVWNDDTCHQHSTTDHDSVACTSLLNGCSTDGFLNENNSCCKCNMKPQLYSETNHLNSKESISEKIKKNETANIQQQVEIFRKRVECMLKMNCQLQSELKKTIRTNLLMEQYISWPYAVNNGKVEFPGRNDLDQRFDCLSEELKKIRNDLKPIQNDKYIVSKLEKILHIPLPGCLNTCNKCE</sequence>